<sequence>MADETLRVDPAVMRGAAVALGAAAEQLSAQLSQLDDQVGQMLGGWQGAAGTAYGSTWALWHKGAREVELGLSMLAHLVGRAGGAYQSNEAGSARAERAVRGG</sequence>
<dbReference type="Pfam" id="PF06013">
    <property type="entry name" value="WXG100"/>
    <property type="match status" value="1"/>
</dbReference>
<dbReference type="Proteomes" id="UP000091846">
    <property type="component" value="Unassembled WGS sequence"/>
</dbReference>
<dbReference type="InterPro" id="IPR010310">
    <property type="entry name" value="T7SS_ESAT-6-like"/>
</dbReference>
<dbReference type="AlphaFoldDB" id="A0A1A2Z143"/>
<gene>
    <name evidence="2" type="ORF">A5708_18940</name>
</gene>
<evidence type="ECO:0000313" key="3">
    <source>
        <dbReference type="Proteomes" id="UP000091846"/>
    </source>
</evidence>
<protein>
    <recommendedName>
        <fullName evidence="1">ESAT-6-like protein</fullName>
    </recommendedName>
</protein>
<dbReference type="OrthoDB" id="3787781at2"/>
<reference evidence="2 3" key="1">
    <citation type="submission" date="2016-06" db="EMBL/GenBank/DDBJ databases">
        <authorList>
            <person name="Kjaerup R.B."/>
            <person name="Dalgaard T.S."/>
            <person name="Juul-Madsen H.R."/>
        </authorList>
    </citation>
    <scope>NUCLEOTIDE SEQUENCE [LARGE SCALE GENOMIC DNA]</scope>
    <source>
        <strain evidence="2 3">E1334</strain>
    </source>
</reference>
<evidence type="ECO:0000256" key="1">
    <source>
        <dbReference type="RuleBase" id="RU362001"/>
    </source>
</evidence>
<proteinExistence type="inferred from homology"/>
<comment type="similarity">
    <text evidence="1">Belongs to the WXG100 family.</text>
</comment>
<comment type="caution">
    <text evidence="2">The sequence shown here is derived from an EMBL/GenBank/DDBJ whole genome shotgun (WGS) entry which is preliminary data.</text>
</comment>
<dbReference type="InterPro" id="IPR036689">
    <property type="entry name" value="ESAT-6-like_sf"/>
</dbReference>
<dbReference type="SUPFAM" id="SSF140453">
    <property type="entry name" value="EsxAB dimer-like"/>
    <property type="match status" value="1"/>
</dbReference>
<organism evidence="2 3">
    <name type="scientific">Mycobacterium colombiense</name>
    <dbReference type="NCBI Taxonomy" id="339268"/>
    <lineage>
        <taxon>Bacteria</taxon>
        <taxon>Bacillati</taxon>
        <taxon>Actinomycetota</taxon>
        <taxon>Actinomycetes</taxon>
        <taxon>Mycobacteriales</taxon>
        <taxon>Mycobacteriaceae</taxon>
        <taxon>Mycobacterium</taxon>
        <taxon>Mycobacterium avium complex (MAC)</taxon>
    </lineage>
</organism>
<evidence type="ECO:0000313" key="2">
    <source>
        <dbReference type="EMBL" id="OBI43217.1"/>
    </source>
</evidence>
<dbReference type="NCBIfam" id="TIGR03930">
    <property type="entry name" value="WXG100_ESAT6"/>
    <property type="match status" value="1"/>
</dbReference>
<name>A0A1A2Z143_9MYCO</name>
<dbReference type="Gene3D" id="1.10.287.1060">
    <property type="entry name" value="ESAT-6-like"/>
    <property type="match status" value="1"/>
</dbReference>
<dbReference type="RefSeq" id="WP_065028095.1">
    <property type="nucleotide sequence ID" value="NZ_LZKI01000062.1"/>
</dbReference>
<dbReference type="EMBL" id="LZKI01000062">
    <property type="protein sequence ID" value="OBI43217.1"/>
    <property type="molecule type" value="Genomic_DNA"/>
</dbReference>
<accession>A0A1A2Z143</accession>